<comment type="pathway">
    <text evidence="3">Secondary metabolite biosynthesis; terpenoid biosynthesis.</text>
</comment>
<dbReference type="GO" id="GO:0005506">
    <property type="term" value="F:iron ion binding"/>
    <property type="evidence" value="ECO:0007669"/>
    <property type="project" value="InterPro"/>
</dbReference>
<keyword evidence="7 13" id="KW-0479">Metal-binding</keyword>
<dbReference type="GO" id="GO:0016020">
    <property type="term" value="C:membrane"/>
    <property type="evidence" value="ECO:0007669"/>
    <property type="project" value="UniProtKB-SubCell"/>
</dbReference>
<sequence length="238" mass="26782">MRAIFVAGHETTANSAGWALLELCRHPEMQDRLRKEIRAKEREIQARHGEAGGFSAMDLESMGYLNAVLKETLRFHPVSYTLSREAGADDCIPLYKPIISTRGEQITEIPVPKGTKVMISVAAYNRTKEIFGEDAHSFNPDRWLNSNQKTGQRIPGLNLYANLATFSAGVRSCIGWRFAVFEAQCFLVELINNFEFSLTQESESVRREPYLAMLPTIEGELDKGPQLILKVSVSEKEE</sequence>
<keyword evidence="10 13" id="KW-0408">Iron</keyword>
<evidence type="ECO:0008006" key="18">
    <source>
        <dbReference type="Google" id="ProtNLM"/>
    </source>
</evidence>
<evidence type="ECO:0000256" key="8">
    <source>
        <dbReference type="ARBA" id="ARBA00022989"/>
    </source>
</evidence>
<evidence type="ECO:0000256" key="4">
    <source>
        <dbReference type="ARBA" id="ARBA00010617"/>
    </source>
</evidence>
<name>A0A8H5LK71_9AGAR</name>
<comment type="cofactor">
    <cofactor evidence="1 13">
        <name>heme</name>
        <dbReference type="ChEBI" id="CHEBI:30413"/>
    </cofactor>
</comment>
<evidence type="ECO:0000256" key="13">
    <source>
        <dbReference type="PIRSR" id="PIRSR602401-1"/>
    </source>
</evidence>
<comment type="caution">
    <text evidence="16">The sequence shown here is derived from an EMBL/GenBank/DDBJ whole genome shotgun (WGS) entry which is preliminary data.</text>
</comment>
<accession>A0A8H5LK71</accession>
<evidence type="ECO:0000256" key="10">
    <source>
        <dbReference type="ARBA" id="ARBA00023004"/>
    </source>
</evidence>
<dbReference type="EMBL" id="JAACJM010000044">
    <property type="protein sequence ID" value="KAF5360174.1"/>
    <property type="molecule type" value="Genomic_DNA"/>
</dbReference>
<keyword evidence="6" id="KW-0812">Transmembrane</keyword>
<evidence type="ECO:0000256" key="2">
    <source>
        <dbReference type="ARBA" id="ARBA00004370"/>
    </source>
</evidence>
<dbReference type="InterPro" id="IPR001128">
    <property type="entry name" value="Cyt_P450"/>
</dbReference>
<gene>
    <name evidence="16" type="ORF">D9758_011315</name>
    <name evidence="15" type="ORF">D9758_014396</name>
</gene>
<dbReference type="GO" id="GO:0020037">
    <property type="term" value="F:heme binding"/>
    <property type="evidence" value="ECO:0007669"/>
    <property type="project" value="InterPro"/>
</dbReference>
<dbReference type="Proteomes" id="UP000559256">
    <property type="component" value="Unassembled WGS sequence"/>
</dbReference>
<dbReference type="OrthoDB" id="1470350at2759"/>
<protein>
    <recommendedName>
        <fullName evidence="18">Cytochrome P450</fullName>
    </recommendedName>
</protein>
<dbReference type="AlphaFoldDB" id="A0A8H5LK71"/>
<dbReference type="GO" id="GO:0004497">
    <property type="term" value="F:monooxygenase activity"/>
    <property type="evidence" value="ECO:0007669"/>
    <property type="project" value="UniProtKB-KW"/>
</dbReference>
<dbReference type="InterPro" id="IPR002401">
    <property type="entry name" value="Cyt_P450_E_grp-I"/>
</dbReference>
<dbReference type="Gene3D" id="1.10.630.10">
    <property type="entry name" value="Cytochrome P450"/>
    <property type="match status" value="1"/>
</dbReference>
<dbReference type="PANTHER" id="PTHR24305:SF166">
    <property type="entry name" value="CYTOCHROME P450 12A4, MITOCHONDRIAL-RELATED"/>
    <property type="match status" value="1"/>
</dbReference>
<comment type="subcellular location">
    <subcellularLocation>
        <location evidence="2">Membrane</location>
    </subcellularLocation>
</comment>
<evidence type="ECO:0000256" key="6">
    <source>
        <dbReference type="ARBA" id="ARBA00022692"/>
    </source>
</evidence>
<evidence type="ECO:0000313" key="15">
    <source>
        <dbReference type="EMBL" id="KAF5346231.1"/>
    </source>
</evidence>
<evidence type="ECO:0000256" key="7">
    <source>
        <dbReference type="ARBA" id="ARBA00022723"/>
    </source>
</evidence>
<evidence type="ECO:0000256" key="12">
    <source>
        <dbReference type="ARBA" id="ARBA00023136"/>
    </source>
</evidence>
<evidence type="ECO:0000313" key="16">
    <source>
        <dbReference type="EMBL" id="KAF5360174.1"/>
    </source>
</evidence>
<reference evidence="16 17" key="1">
    <citation type="journal article" date="2020" name="ISME J.">
        <title>Uncovering the hidden diversity of litter-decomposition mechanisms in mushroom-forming fungi.</title>
        <authorList>
            <person name="Floudas D."/>
            <person name="Bentzer J."/>
            <person name="Ahren D."/>
            <person name="Johansson T."/>
            <person name="Persson P."/>
            <person name="Tunlid A."/>
        </authorList>
    </citation>
    <scope>NUCLEOTIDE SEQUENCE [LARGE SCALE GENOMIC DNA]</scope>
    <source>
        <strain evidence="16 17">CBS 291.85</strain>
    </source>
</reference>
<feature type="binding site" description="axial binding residue" evidence="13">
    <location>
        <position position="173"/>
    </location>
    <ligand>
        <name>heme</name>
        <dbReference type="ChEBI" id="CHEBI:30413"/>
    </ligand>
    <ligandPart>
        <name>Fe</name>
        <dbReference type="ChEBI" id="CHEBI:18248"/>
    </ligandPart>
</feature>
<dbReference type="InterPro" id="IPR017972">
    <property type="entry name" value="Cyt_P450_CS"/>
</dbReference>
<keyword evidence="12" id="KW-0472">Membrane</keyword>
<dbReference type="PRINTS" id="PR00385">
    <property type="entry name" value="P450"/>
</dbReference>
<evidence type="ECO:0000313" key="17">
    <source>
        <dbReference type="Proteomes" id="UP000559256"/>
    </source>
</evidence>
<evidence type="ECO:0000256" key="9">
    <source>
        <dbReference type="ARBA" id="ARBA00023002"/>
    </source>
</evidence>
<proteinExistence type="inferred from homology"/>
<comment type="similarity">
    <text evidence="4 14">Belongs to the cytochrome P450 family.</text>
</comment>
<evidence type="ECO:0000256" key="3">
    <source>
        <dbReference type="ARBA" id="ARBA00004721"/>
    </source>
</evidence>
<dbReference type="PRINTS" id="PR00463">
    <property type="entry name" value="EP450I"/>
</dbReference>
<evidence type="ECO:0000256" key="5">
    <source>
        <dbReference type="ARBA" id="ARBA00022617"/>
    </source>
</evidence>
<keyword evidence="5 13" id="KW-0349">Heme</keyword>
<dbReference type="GO" id="GO:0016705">
    <property type="term" value="F:oxidoreductase activity, acting on paired donors, with incorporation or reduction of molecular oxygen"/>
    <property type="evidence" value="ECO:0007669"/>
    <property type="project" value="InterPro"/>
</dbReference>
<dbReference type="SUPFAM" id="SSF48264">
    <property type="entry name" value="Cytochrome P450"/>
    <property type="match status" value="1"/>
</dbReference>
<dbReference type="PANTHER" id="PTHR24305">
    <property type="entry name" value="CYTOCHROME P450"/>
    <property type="match status" value="1"/>
</dbReference>
<keyword evidence="9 14" id="KW-0560">Oxidoreductase</keyword>
<evidence type="ECO:0000256" key="1">
    <source>
        <dbReference type="ARBA" id="ARBA00001971"/>
    </source>
</evidence>
<evidence type="ECO:0000256" key="11">
    <source>
        <dbReference type="ARBA" id="ARBA00023033"/>
    </source>
</evidence>
<dbReference type="InterPro" id="IPR036396">
    <property type="entry name" value="Cyt_P450_sf"/>
</dbReference>
<keyword evidence="17" id="KW-1185">Reference proteome</keyword>
<keyword evidence="11 14" id="KW-0503">Monooxygenase</keyword>
<organism evidence="16 17">
    <name type="scientific">Tetrapyrgos nigripes</name>
    <dbReference type="NCBI Taxonomy" id="182062"/>
    <lineage>
        <taxon>Eukaryota</taxon>
        <taxon>Fungi</taxon>
        <taxon>Dikarya</taxon>
        <taxon>Basidiomycota</taxon>
        <taxon>Agaricomycotina</taxon>
        <taxon>Agaricomycetes</taxon>
        <taxon>Agaricomycetidae</taxon>
        <taxon>Agaricales</taxon>
        <taxon>Marasmiineae</taxon>
        <taxon>Marasmiaceae</taxon>
        <taxon>Tetrapyrgos</taxon>
    </lineage>
</organism>
<dbReference type="EMBL" id="JAACJM010000104">
    <property type="protein sequence ID" value="KAF5346231.1"/>
    <property type="molecule type" value="Genomic_DNA"/>
</dbReference>
<evidence type="ECO:0000256" key="14">
    <source>
        <dbReference type="RuleBase" id="RU000461"/>
    </source>
</evidence>
<keyword evidence="8" id="KW-1133">Transmembrane helix</keyword>
<dbReference type="Pfam" id="PF00067">
    <property type="entry name" value="p450"/>
    <property type="match status" value="1"/>
</dbReference>
<dbReference type="InterPro" id="IPR050121">
    <property type="entry name" value="Cytochrome_P450_monoxygenase"/>
</dbReference>
<dbReference type="PROSITE" id="PS00086">
    <property type="entry name" value="CYTOCHROME_P450"/>
    <property type="match status" value="1"/>
</dbReference>